<dbReference type="Proteomes" id="UP000191931">
    <property type="component" value="Unassembled WGS sequence"/>
</dbReference>
<dbReference type="InterPro" id="IPR005077">
    <property type="entry name" value="Peptidase_C11"/>
</dbReference>
<sequence length="506" mass="56480">MDQAFKTIRNTMEAPLDILLYDACFMGSIEVAQLTSQVAQVMGASAEKVIDAGMDYNALLKGIEQNAIDNGIDFGKNALNAYIKECETSGKFEGTRAAVTYSVLDLTKMSVFEEQFQGFTSKLKGEMENNSYQLYSTLSKGLIRSVSYPLIGKTLHGWLDSYAEHLEVDIVNWMYYLSKEMPALEEQATNLIDTIMGYPTLDGNGLQGGLVVEYKGNVDNFSGVDSNAGRLSIDLGVNTDYIKNNEDPTIRYLPISYDALNDAIVSYYQSKESFDFFEIDSKYSCEDSTSCADYTWLLITSDNDGNDIVNTSAWLCGAEPEENSKQVLVVKSLHNGEVLYENTKFHIYQEDICKYSLCADGTCEWITVTENGNMLTASAMVNGISSILFFSENQDGTWEITDVNQYIHDTWMRGSNILTGDVIIPGQRYFIDDIPETKNSDTALIVMDTSSIHLQKVCEIDMPSVIASFYTYNGIEEYHSLCDSYEACFFGKEGEDTHPGVKIKLN</sequence>
<dbReference type="EMBL" id="FWEV01000154">
    <property type="protein sequence ID" value="SLM30668.1"/>
    <property type="molecule type" value="Genomic_DNA"/>
</dbReference>
<name>A0A1W1HE51_9BACT</name>
<dbReference type="AlphaFoldDB" id="A0A1W1HE51"/>
<dbReference type="OrthoDB" id="5507507at2"/>
<dbReference type="Pfam" id="PF03415">
    <property type="entry name" value="Peptidase_C11"/>
    <property type="match status" value="1"/>
</dbReference>
<accession>A0A1W1HE51</accession>
<dbReference type="STRING" id="1246637.MTBBW1_2370001"/>
<organism evidence="1 2">
    <name type="scientific">Desulfamplus magnetovallimortis</name>
    <dbReference type="NCBI Taxonomy" id="1246637"/>
    <lineage>
        <taxon>Bacteria</taxon>
        <taxon>Pseudomonadati</taxon>
        <taxon>Thermodesulfobacteriota</taxon>
        <taxon>Desulfobacteria</taxon>
        <taxon>Desulfobacterales</taxon>
        <taxon>Desulfobacteraceae</taxon>
        <taxon>Desulfamplus</taxon>
    </lineage>
</organism>
<dbReference type="PANTHER" id="PTHR37835:SF1">
    <property type="entry name" value="ALPHA-CLOSTRIPAIN"/>
    <property type="match status" value="1"/>
</dbReference>
<dbReference type="PANTHER" id="PTHR37835">
    <property type="entry name" value="ALPHA-CLOSTRIPAIN"/>
    <property type="match status" value="1"/>
</dbReference>
<reference evidence="1 2" key="1">
    <citation type="submission" date="2017-03" db="EMBL/GenBank/DDBJ databases">
        <authorList>
            <person name="Afonso C.L."/>
            <person name="Miller P.J."/>
            <person name="Scott M.A."/>
            <person name="Spackman E."/>
            <person name="Goraichik I."/>
            <person name="Dimitrov K.M."/>
            <person name="Suarez D.L."/>
            <person name="Swayne D.E."/>
        </authorList>
    </citation>
    <scope>NUCLEOTIDE SEQUENCE [LARGE SCALE GENOMIC DNA]</scope>
    <source>
        <strain evidence="1">PRJEB14757</strain>
    </source>
</reference>
<gene>
    <name evidence="1" type="ORF">MTBBW1_2370001</name>
</gene>
<keyword evidence="2" id="KW-1185">Reference proteome</keyword>
<protein>
    <submittedName>
        <fullName evidence="1">Uncharacterized protein</fullName>
    </submittedName>
</protein>
<evidence type="ECO:0000313" key="1">
    <source>
        <dbReference type="EMBL" id="SLM30668.1"/>
    </source>
</evidence>
<evidence type="ECO:0000313" key="2">
    <source>
        <dbReference type="Proteomes" id="UP000191931"/>
    </source>
</evidence>
<proteinExistence type="predicted"/>